<dbReference type="InterPro" id="IPR029063">
    <property type="entry name" value="SAM-dependent_MTases_sf"/>
</dbReference>
<evidence type="ECO:0000313" key="2">
    <source>
        <dbReference type="EMBL" id="PKK88755.1"/>
    </source>
</evidence>
<dbReference type="InterPro" id="IPR013216">
    <property type="entry name" value="Methyltransf_11"/>
</dbReference>
<accession>A0A2N1PK99</accession>
<dbReference type="GO" id="GO:0008757">
    <property type="term" value="F:S-adenosylmethionine-dependent methyltransferase activity"/>
    <property type="evidence" value="ECO:0007669"/>
    <property type="project" value="InterPro"/>
</dbReference>
<protein>
    <recommendedName>
        <fullName evidence="1">Methyltransferase type 11 domain-containing protein</fullName>
    </recommendedName>
</protein>
<organism evidence="2 3">
    <name type="scientific">Candidatus Wallbacteria bacterium HGW-Wallbacteria-1</name>
    <dbReference type="NCBI Taxonomy" id="2013854"/>
    <lineage>
        <taxon>Bacteria</taxon>
        <taxon>Candidatus Walliibacteriota</taxon>
    </lineage>
</organism>
<sequence>MILDRISHFRPQSILDVGCGCGSFTLQMANELEKHEISALITAADINESHLEKAARDNPHPFINYLPMDGSTLNFADQSFDAVICRYTLHHIPEWQKALADMARISRKILLIEEPVDEIRYPEKAFFMEAQNFLVPMQIEAGFYHRPHFKARFLLENLENIFGKNSFAFEIHQKDEHSDFEEFFQTWGSFASKTQRPEYWEKEMEYFRSTHQLQDIISADCFYAEIPAR</sequence>
<dbReference type="Proteomes" id="UP000233256">
    <property type="component" value="Unassembled WGS sequence"/>
</dbReference>
<dbReference type="EMBL" id="PGXC01000035">
    <property type="protein sequence ID" value="PKK88755.1"/>
    <property type="molecule type" value="Genomic_DNA"/>
</dbReference>
<reference evidence="2 3" key="1">
    <citation type="journal article" date="2017" name="ISME J.">
        <title>Potential for microbial H2 and metal transformations associated with novel bacteria and archaea in deep terrestrial subsurface sediments.</title>
        <authorList>
            <person name="Hernsdorf A.W."/>
            <person name="Amano Y."/>
            <person name="Miyakawa K."/>
            <person name="Ise K."/>
            <person name="Suzuki Y."/>
            <person name="Anantharaman K."/>
            <person name="Probst A."/>
            <person name="Burstein D."/>
            <person name="Thomas B.C."/>
            <person name="Banfield J.F."/>
        </authorList>
    </citation>
    <scope>NUCLEOTIDE SEQUENCE [LARGE SCALE GENOMIC DNA]</scope>
    <source>
        <strain evidence="2">HGW-Wallbacteria-1</strain>
    </source>
</reference>
<feature type="domain" description="Methyltransferase type 11" evidence="1">
    <location>
        <begin position="15"/>
        <end position="107"/>
    </location>
</feature>
<proteinExistence type="predicted"/>
<dbReference type="CDD" id="cd02440">
    <property type="entry name" value="AdoMet_MTases"/>
    <property type="match status" value="1"/>
</dbReference>
<evidence type="ECO:0000313" key="3">
    <source>
        <dbReference type="Proteomes" id="UP000233256"/>
    </source>
</evidence>
<dbReference type="PANTHER" id="PTHR43591">
    <property type="entry name" value="METHYLTRANSFERASE"/>
    <property type="match status" value="1"/>
</dbReference>
<evidence type="ECO:0000259" key="1">
    <source>
        <dbReference type="Pfam" id="PF08241"/>
    </source>
</evidence>
<name>A0A2N1PK99_9BACT</name>
<dbReference type="Gene3D" id="3.40.50.150">
    <property type="entry name" value="Vaccinia Virus protein VP39"/>
    <property type="match status" value="1"/>
</dbReference>
<dbReference type="SUPFAM" id="SSF53335">
    <property type="entry name" value="S-adenosyl-L-methionine-dependent methyltransferases"/>
    <property type="match status" value="1"/>
</dbReference>
<comment type="caution">
    <text evidence="2">The sequence shown here is derived from an EMBL/GenBank/DDBJ whole genome shotgun (WGS) entry which is preliminary data.</text>
</comment>
<dbReference type="Pfam" id="PF08241">
    <property type="entry name" value="Methyltransf_11"/>
    <property type="match status" value="1"/>
</dbReference>
<dbReference type="AlphaFoldDB" id="A0A2N1PK99"/>
<gene>
    <name evidence="2" type="ORF">CVV64_17290</name>
</gene>